<dbReference type="InterPro" id="IPR004843">
    <property type="entry name" value="Calcineurin-like_PHP"/>
</dbReference>
<feature type="transmembrane region" description="Helical" evidence="1">
    <location>
        <begin position="6"/>
        <end position="28"/>
    </location>
</feature>
<reference evidence="3 4" key="1">
    <citation type="journal article" date="2016" name="Genome Biol. Evol.">
        <title>Comparative Genomic Analyses of the Moraxella catarrhalis Serosensitive and Seroresistant Lineages Demonstrate Their Independent Evolution.</title>
        <authorList>
            <person name="Earl J.P."/>
            <person name="de Vries S.P."/>
            <person name="Ahmed A."/>
            <person name="Powell E."/>
            <person name="Schultz M.P."/>
            <person name="Hermans P.W."/>
            <person name="Hill D.J."/>
            <person name="Zhou Z."/>
            <person name="Constantinidou C.I."/>
            <person name="Hu F.Z."/>
            <person name="Bootsma H.J."/>
            <person name="Ehrlich G.D."/>
        </authorList>
    </citation>
    <scope>NUCLEOTIDE SEQUENCE [LARGE SCALE GENOMIC DNA]</scope>
    <source>
        <strain evidence="3 4">Z7574</strain>
    </source>
</reference>
<keyword evidence="1" id="KW-0812">Transmembrane</keyword>
<dbReference type="EMBL" id="LXHE01000006">
    <property type="protein sequence ID" value="OAV01319.1"/>
    <property type="molecule type" value="Genomic_DNA"/>
</dbReference>
<evidence type="ECO:0000313" key="3">
    <source>
        <dbReference type="EMBL" id="OAV01319.1"/>
    </source>
</evidence>
<feature type="domain" description="Calcineurin-like phosphoesterase" evidence="2">
    <location>
        <begin position="138"/>
        <end position="309"/>
    </location>
</feature>
<name>A0A7Z1A4I6_MORCA</name>
<sequence length="369" mass="40415">MMIRILFLTTIVILLQVFTYIAARGLGWWLPLSPKRCRRLMIACFVIGNLFLVGLFVGAFRLTLGYLSILWVLMMAMAVGLGVYCLLKALKKPADRPTKIITPLVFIGLILSGIYHAYTPTVKYLSLTLDKPMPTDVRIALVSDLHLGAMVGSRQLDKLAKLLTDEHVDVLLMPGDIMDDDIIYYHQEGMESHFADVVASAPAAVSSLGNHDIYRAHAQDAIIQAIQQAGSILLDDKVTTITISKGGLSTPLTIIGRIDDHDKSRATTAELVAMADVSHPVILLDHRPSQLETNSRLPIDLQLSGHTHRGQVFPANLIANAINRIGYGYDKVGDMHAVVTSGYGFWGVPLRIGSQAEIWIIDLSGQSSP</sequence>
<dbReference type="PANTHER" id="PTHR31302:SF0">
    <property type="entry name" value="TRANSMEMBRANE PROTEIN WITH METALLOPHOSPHOESTERASE DOMAIN"/>
    <property type="match status" value="1"/>
</dbReference>
<dbReference type="Gene3D" id="3.60.21.10">
    <property type="match status" value="1"/>
</dbReference>
<feature type="transmembrane region" description="Helical" evidence="1">
    <location>
        <begin position="40"/>
        <end position="60"/>
    </location>
</feature>
<dbReference type="PANTHER" id="PTHR31302">
    <property type="entry name" value="TRANSMEMBRANE PROTEIN WITH METALLOPHOSPHOESTERASE DOMAIN-RELATED"/>
    <property type="match status" value="1"/>
</dbReference>
<dbReference type="GO" id="GO:0016787">
    <property type="term" value="F:hydrolase activity"/>
    <property type="evidence" value="ECO:0007669"/>
    <property type="project" value="UniProtKB-KW"/>
</dbReference>
<keyword evidence="1" id="KW-1133">Transmembrane helix</keyword>
<feature type="transmembrane region" description="Helical" evidence="1">
    <location>
        <begin position="66"/>
        <end position="87"/>
    </location>
</feature>
<dbReference type="SUPFAM" id="SSF56300">
    <property type="entry name" value="Metallo-dependent phosphatases"/>
    <property type="match status" value="1"/>
</dbReference>
<evidence type="ECO:0000259" key="2">
    <source>
        <dbReference type="Pfam" id="PF00149"/>
    </source>
</evidence>
<comment type="caution">
    <text evidence="3">The sequence shown here is derived from an EMBL/GenBank/DDBJ whole genome shotgun (WGS) entry which is preliminary data.</text>
</comment>
<dbReference type="InterPro" id="IPR051158">
    <property type="entry name" value="Metallophosphoesterase_sf"/>
</dbReference>
<dbReference type="InterPro" id="IPR029052">
    <property type="entry name" value="Metallo-depent_PP-like"/>
</dbReference>
<dbReference type="EC" id="3.1.-.-" evidence="3"/>
<dbReference type="AlphaFoldDB" id="A0A7Z1A4I6"/>
<dbReference type="RefSeq" id="WP_064618249.1">
    <property type="nucleotide sequence ID" value="NZ_LXHE01000006.1"/>
</dbReference>
<gene>
    <name evidence="3" type="ORF">AO382_0815</name>
</gene>
<evidence type="ECO:0000313" key="4">
    <source>
        <dbReference type="Proteomes" id="UP000078446"/>
    </source>
</evidence>
<dbReference type="Proteomes" id="UP000078446">
    <property type="component" value="Unassembled WGS sequence"/>
</dbReference>
<dbReference type="Pfam" id="PF00149">
    <property type="entry name" value="Metallophos"/>
    <property type="match status" value="1"/>
</dbReference>
<keyword evidence="1" id="KW-0472">Membrane</keyword>
<keyword evidence="3" id="KW-0378">Hydrolase</keyword>
<accession>A0A7Z1A4I6</accession>
<feature type="transmembrane region" description="Helical" evidence="1">
    <location>
        <begin position="99"/>
        <end position="118"/>
    </location>
</feature>
<organism evidence="3 4">
    <name type="scientific">Moraxella catarrhalis</name>
    <name type="common">Branhamella catarrhalis</name>
    <dbReference type="NCBI Taxonomy" id="480"/>
    <lineage>
        <taxon>Bacteria</taxon>
        <taxon>Pseudomonadati</taxon>
        <taxon>Pseudomonadota</taxon>
        <taxon>Gammaproteobacteria</taxon>
        <taxon>Moraxellales</taxon>
        <taxon>Moraxellaceae</taxon>
        <taxon>Moraxella</taxon>
    </lineage>
</organism>
<evidence type="ECO:0000256" key="1">
    <source>
        <dbReference type="SAM" id="Phobius"/>
    </source>
</evidence>
<proteinExistence type="predicted"/>
<protein>
    <submittedName>
        <fullName evidence="3">Phosphoesterase</fullName>
        <ecNumber evidence="3">3.1.-.-</ecNumber>
    </submittedName>
</protein>